<dbReference type="InterPro" id="IPR024463">
    <property type="entry name" value="Transposase_TnpC_homeodom"/>
</dbReference>
<feature type="domain" description="Transposase IS66 central" evidence="2">
    <location>
        <begin position="188"/>
        <end position="475"/>
    </location>
</feature>
<protein>
    <submittedName>
        <fullName evidence="5">Transposase</fullName>
    </submittedName>
</protein>
<feature type="domain" description="Transposase TnpC homeodomain" evidence="3">
    <location>
        <begin position="43"/>
        <end position="120"/>
    </location>
</feature>
<feature type="region of interest" description="Disordered" evidence="1">
    <location>
        <begin position="84"/>
        <end position="106"/>
    </location>
</feature>
<reference evidence="6" key="1">
    <citation type="submission" date="2018-02" db="EMBL/GenBank/DDBJ databases">
        <authorList>
            <person name="Hausmann B."/>
        </authorList>
    </citation>
    <scope>NUCLEOTIDE SEQUENCE [LARGE SCALE GENOMIC DNA]</scope>
    <source>
        <strain evidence="6">Peat soil MAG SbF1</strain>
    </source>
</reference>
<dbReference type="Pfam" id="PF13817">
    <property type="entry name" value="DDE_Tnp_IS66_C"/>
    <property type="match status" value="1"/>
</dbReference>
<accession>A0A2U3L1A4</accession>
<dbReference type="NCBIfam" id="NF033517">
    <property type="entry name" value="transpos_IS66"/>
    <property type="match status" value="1"/>
</dbReference>
<dbReference type="InterPro" id="IPR052344">
    <property type="entry name" value="Transposase-related"/>
</dbReference>
<organism evidence="5 6">
    <name type="scientific">Candidatus Desulfosporosinus infrequens</name>
    <dbReference type="NCBI Taxonomy" id="2043169"/>
    <lineage>
        <taxon>Bacteria</taxon>
        <taxon>Bacillati</taxon>
        <taxon>Bacillota</taxon>
        <taxon>Clostridia</taxon>
        <taxon>Eubacteriales</taxon>
        <taxon>Desulfitobacteriaceae</taxon>
        <taxon>Desulfosporosinus</taxon>
    </lineage>
</organism>
<dbReference type="EMBL" id="OMOF01000266">
    <property type="protein sequence ID" value="SPF45672.1"/>
    <property type="molecule type" value="Genomic_DNA"/>
</dbReference>
<gene>
    <name evidence="5" type="ORF">SBF1_3380009</name>
</gene>
<evidence type="ECO:0000259" key="3">
    <source>
        <dbReference type="Pfam" id="PF13007"/>
    </source>
</evidence>
<dbReference type="OrthoDB" id="9760067at2"/>
<evidence type="ECO:0000256" key="1">
    <source>
        <dbReference type="SAM" id="MobiDB-lite"/>
    </source>
</evidence>
<dbReference type="Pfam" id="PF13007">
    <property type="entry name" value="LZ_Tnp_IS66"/>
    <property type="match status" value="1"/>
</dbReference>
<dbReference type="AlphaFoldDB" id="A0A2U3L1A4"/>
<dbReference type="Proteomes" id="UP000238916">
    <property type="component" value="Unassembled WGS sequence"/>
</dbReference>
<evidence type="ECO:0000259" key="4">
    <source>
        <dbReference type="Pfam" id="PF13817"/>
    </source>
</evidence>
<evidence type="ECO:0000259" key="2">
    <source>
        <dbReference type="Pfam" id="PF03050"/>
    </source>
</evidence>
<dbReference type="PANTHER" id="PTHR33678">
    <property type="entry name" value="BLL1576 PROTEIN"/>
    <property type="match status" value="1"/>
</dbReference>
<proteinExistence type="predicted"/>
<name>A0A2U3L1A4_9FIRM</name>
<dbReference type="InterPro" id="IPR039552">
    <property type="entry name" value="IS66_C"/>
</dbReference>
<dbReference type="Pfam" id="PF03050">
    <property type="entry name" value="DDE_Tnp_IS66"/>
    <property type="match status" value="1"/>
</dbReference>
<evidence type="ECO:0000313" key="6">
    <source>
        <dbReference type="Proteomes" id="UP000238916"/>
    </source>
</evidence>
<feature type="domain" description="Transposase IS66 C-terminal" evidence="4">
    <location>
        <begin position="482"/>
        <end position="523"/>
    </location>
</feature>
<evidence type="ECO:0000313" key="5">
    <source>
        <dbReference type="EMBL" id="SPF45672.1"/>
    </source>
</evidence>
<dbReference type="InterPro" id="IPR004291">
    <property type="entry name" value="Transposase_IS66_central"/>
</dbReference>
<sequence length="538" mass="61185">MKTINNIPFTEEKLNDCSKEELLSLCKLLMENNKKMSTQLDYLTQQIALSNHRRFGSSSEKDQSPEGCEQISLCFNEAEATADSSAAEPQYEDVVPKPFKRKKQKGKRETDLADFPVVRIEHKLSAEECVCHCGKALKVITEEKTSYLRFVPAHFEREEHVVSVYGCEDSSCGNILRAKKDPSLLRGSIATPSIVAAIMNGKYVNSVPLARHESEFQRYGVNLSRQTMANWMIRCSEEYLSLLYDEMKTHLLSCNTLHADETRVQVLHEENRKATSESWMWIYRSGELCDVPPVILFNYQTTRGGYHPKEFLSGYSGNLTTDGYQAYRSLPEDVVISGCMAHARRKYDECLKSVPQEGRKGTTADEALKRIALLYKIEALLKDKSTEKRYEERLKQSKPILDAYFEWLKSMTGTIDSGSMIGKAINYSLNQQDYLERYLLDGSISIDNSAAERSIRIFATGRKNWEFCNTPNGAKASAIIYSITESAKANGLKPYEYIVHILETIPKHYTGTSKDFLQDLLPWSDKLPENCKSQKKNS</sequence>